<comment type="caution">
    <text evidence="2">The sequence shown here is derived from an EMBL/GenBank/DDBJ whole genome shotgun (WGS) entry which is preliminary data.</text>
</comment>
<keyword evidence="3" id="KW-1185">Reference proteome</keyword>
<protein>
    <recommendedName>
        <fullName evidence="4">SAF domain-containing protein</fullName>
    </recommendedName>
</protein>
<evidence type="ECO:0000256" key="1">
    <source>
        <dbReference type="SAM" id="Phobius"/>
    </source>
</evidence>
<accession>A0ABN3B408</accession>
<dbReference type="EMBL" id="BAAAOP010000003">
    <property type="protein sequence ID" value="GAA2186237.1"/>
    <property type="molecule type" value="Genomic_DNA"/>
</dbReference>
<name>A0ABN3B408_9MICO</name>
<dbReference type="Proteomes" id="UP001501084">
    <property type="component" value="Unassembled WGS sequence"/>
</dbReference>
<evidence type="ECO:0000313" key="3">
    <source>
        <dbReference type="Proteomes" id="UP001501084"/>
    </source>
</evidence>
<proteinExistence type="predicted"/>
<keyword evidence="1" id="KW-1133">Transmembrane helix</keyword>
<sequence length="221" mass="23220">MNIHTLRPLAVPSNGRTRVLFIIAVSLALTLVAGLVIFRNTASAFTEEAKLAFSVKSSEYDTVLIQQDRSVRSFGLNGIALDLDSDEPFVPGSTARVILQVGNNSAAGEASLTPFPEVAGELSEHLRMSALATRGDGSEVVLFGDPANPASGVVPGSELPDTAVQLAARGGTALKDGDTWDGPEESSATVTYFIHLNDDAELKQMSKASFSLGLQLDSQST</sequence>
<feature type="transmembrane region" description="Helical" evidence="1">
    <location>
        <begin position="20"/>
        <end position="38"/>
    </location>
</feature>
<evidence type="ECO:0008006" key="4">
    <source>
        <dbReference type="Google" id="ProtNLM"/>
    </source>
</evidence>
<keyword evidence="1" id="KW-0472">Membrane</keyword>
<evidence type="ECO:0000313" key="2">
    <source>
        <dbReference type="EMBL" id="GAA2186237.1"/>
    </source>
</evidence>
<reference evidence="2 3" key="1">
    <citation type="journal article" date="2019" name="Int. J. Syst. Evol. Microbiol.">
        <title>The Global Catalogue of Microorganisms (GCM) 10K type strain sequencing project: providing services to taxonomists for standard genome sequencing and annotation.</title>
        <authorList>
            <consortium name="The Broad Institute Genomics Platform"/>
            <consortium name="The Broad Institute Genome Sequencing Center for Infectious Disease"/>
            <person name="Wu L."/>
            <person name="Ma J."/>
        </authorList>
    </citation>
    <scope>NUCLEOTIDE SEQUENCE [LARGE SCALE GENOMIC DNA]</scope>
    <source>
        <strain evidence="2 3">JCM 14919</strain>
    </source>
</reference>
<gene>
    <name evidence="2" type="ORF">GCM10009786_06130</name>
</gene>
<keyword evidence="1" id="KW-0812">Transmembrane</keyword>
<organism evidence="2 3">
    <name type="scientific">Leucobacter alluvii</name>
    <dbReference type="NCBI Taxonomy" id="340321"/>
    <lineage>
        <taxon>Bacteria</taxon>
        <taxon>Bacillati</taxon>
        <taxon>Actinomycetota</taxon>
        <taxon>Actinomycetes</taxon>
        <taxon>Micrococcales</taxon>
        <taxon>Microbacteriaceae</taxon>
        <taxon>Leucobacter</taxon>
    </lineage>
</organism>